<dbReference type="OrthoDB" id="871140at2"/>
<comment type="caution">
    <text evidence="8">The sequence shown here is derived from an EMBL/GenBank/DDBJ whole genome shotgun (WGS) entry which is preliminary data.</text>
</comment>
<dbReference type="PANTHER" id="PTHR30589">
    <property type="entry name" value="PROLIPOPROTEIN DIACYLGLYCERYL TRANSFERASE"/>
    <property type="match status" value="1"/>
</dbReference>
<evidence type="ECO:0000313" key="8">
    <source>
        <dbReference type="EMBL" id="EAV47704.1"/>
    </source>
</evidence>
<keyword evidence="6 7" id="KW-0472">Membrane</keyword>
<dbReference type="GO" id="GO:0008961">
    <property type="term" value="F:phosphatidylglycerol-prolipoprotein diacylglyceryl transferase activity"/>
    <property type="evidence" value="ECO:0007669"/>
    <property type="project" value="UniProtKB-UniRule"/>
</dbReference>
<keyword evidence="3 7" id="KW-0808">Transferase</keyword>
<dbReference type="InterPro" id="IPR001640">
    <property type="entry name" value="Lgt"/>
</dbReference>
<feature type="transmembrane region" description="Helical" evidence="7">
    <location>
        <begin position="58"/>
        <end position="77"/>
    </location>
</feature>
<dbReference type="NCBIfam" id="TIGR00544">
    <property type="entry name" value="lgt"/>
    <property type="match status" value="1"/>
</dbReference>
<dbReference type="AlphaFoldDB" id="A0P844"/>
<dbReference type="GO" id="GO:0005886">
    <property type="term" value="C:plasma membrane"/>
    <property type="evidence" value="ECO:0007669"/>
    <property type="project" value="UniProtKB-SubCell"/>
</dbReference>
<feature type="transmembrane region" description="Helical" evidence="7">
    <location>
        <begin position="89"/>
        <end position="112"/>
    </location>
</feature>
<dbReference type="HAMAP" id="MF_01147">
    <property type="entry name" value="Lgt"/>
    <property type="match status" value="1"/>
</dbReference>
<organism evidence="8 9">
    <name type="scientific">Methylophilales bacterium HTCC2181</name>
    <dbReference type="NCBI Taxonomy" id="383631"/>
    <lineage>
        <taxon>Bacteria</taxon>
        <taxon>Pseudomonadati</taxon>
        <taxon>Pseudomonadota</taxon>
        <taxon>Betaproteobacteria</taxon>
        <taxon>Nitrosomonadales</taxon>
        <taxon>OM43 clade</taxon>
    </lineage>
</organism>
<accession>A0P844</accession>
<evidence type="ECO:0000256" key="6">
    <source>
        <dbReference type="ARBA" id="ARBA00023136"/>
    </source>
</evidence>
<keyword evidence="4 7" id="KW-0812">Transmembrane</keyword>
<dbReference type="Pfam" id="PF01790">
    <property type="entry name" value="LGT"/>
    <property type="match status" value="1"/>
</dbReference>
<dbReference type="EC" id="2.5.1.145" evidence="7"/>
<dbReference type="GO" id="GO:0042158">
    <property type="term" value="P:lipoprotein biosynthetic process"/>
    <property type="evidence" value="ECO:0007669"/>
    <property type="project" value="UniProtKB-UniRule"/>
</dbReference>
<evidence type="ECO:0000256" key="3">
    <source>
        <dbReference type="ARBA" id="ARBA00022679"/>
    </source>
</evidence>
<dbReference type="Proteomes" id="UP000054262">
    <property type="component" value="Unassembled WGS sequence"/>
</dbReference>
<protein>
    <recommendedName>
        <fullName evidence="7">Phosphatidylglycerol--prolipoprotein diacylglyceryl transferase</fullName>
        <ecNumber evidence="7">2.5.1.145</ecNumber>
    </recommendedName>
</protein>
<proteinExistence type="inferred from homology"/>
<comment type="subcellular location">
    <subcellularLocation>
        <location evidence="7">Cell membrane</location>
        <topology evidence="7">Multi-pass membrane protein</topology>
    </subcellularLocation>
</comment>
<comment type="catalytic activity">
    <reaction evidence="7">
        <text>L-cysteinyl-[prolipoprotein] + a 1,2-diacyl-sn-glycero-3-phospho-(1'-sn-glycerol) = an S-1,2-diacyl-sn-glyceryl-L-cysteinyl-[prolipoprotein] + sn-glycerol 1-phosphate + H(+)</text>
        <dbReference type="Rhea" id="RHEA:56712"/>
        <dbReference type="Rhea" id="RHEA-COMP:14679"/>
        <dbReference type="Rhea" id="RHEA-COMP:14680"/>
        <dbReference type="ChEBI" id="CHEBI:15378"/>
        <dbReference type="ChEBI" id="CHEBI:29950"/>
        <dbReference type="ChEBI" id="CHEBI:57685"/>
        <dbReference type="ChEBI" id="CHEBI:64716"/>
        <dbReference type="ChEBI" id="CHEBI:140658"/>
        <dbReference type="EC" id="2.5.1.145"/>
    </reaction>
</comment>
<evidence type="ECO:0000256" key="5">
    <source>
        <dbReference type="ARBA" id="ARBA00022989"/>
    </source>
</evidence>
<evidence type="ECO:0000313" key="9">
    <source>
        <dbReference type="Proteomes" id="UP000054262"/>
    </source>
</evidence>
<comment type="function">
    <text evidence="7">Catalyzes the transfer of the diacylglyceryl group from phosphatidylglycerol to the sulfhydryl group of the N-terminal cysteine of a prolipoprotein, the first step in the formation of mature lipoproteins.</text>
</comment>
<evidence type="ECO:0000256" key="7">
    <source>
        <dbReference type="HAMAP-Rule" id="MF_01147"/>
    </source>
</evidence>
<keyword evidence="9" id="KW-1185">Reference proteome</keyword>
<feature type="transmembrane region" description="Helical" evidence="7">
    <location>
        <begin position="199"/>
        <end position="217"/>
    </location>
</feature>
<keyword evidence="2 7" id="KW-1003">Cell membrane</keyword>
<evidence type="ECO:0000256" key="2">
    <source>
        <dbReference type="ARBA" id="ARBA00022475"/>
    </source>
</evidence>
<sequence length="262" mass="30194">MLIHPQIDPVALGIGPLKIHWYGLMYFIGFLSFIHLGKKQIINRHWFNLNEKILDDTFFFGAIGVILGGRLGYVLFYQPLYYFTHPDEIFAFWQGGMSFHGGLIGVLLGIYWTTRKHNTKWLHTMDFIAPLVPLGLFFGRIGNFINQELWGRPTDLPWGMIFPVIDSVPRHPSQIYEAILEGIILFTILWIFSSEERKIGQTSGLFLLLYGVFRFGIEFTREPDRFLGLLFLNLTMGQILCLPMIGIGIYIFLKSKGLNNID</sequence>
<feature type="binding site" evidence="7">
    <location>
        <position position="140"/>
    </location>
    <ligand>
        <name>a 1,2-diacyl-sn-glycero-3-phospho-(1'-sn-glycerol)</name>
        <dbReference type="ChEBI" id="CHEBI:64716"/>
    </ligand>
</feature>
<feature type="transmembrane region" description="Helical" evidence="7">
    <location>
        <begin position="175"/>
        <end position="192"/>
    </location>
</feature>
<evidence type="ECO:0000256" key="4">
    <source>
        <dbReference type="ARBA" id="ARBA00022692"/>
    </source>
</evidence>
<dbReference type="PANTHER" id="PTHR30589:SF0">
    <property type="entry name" value="PHOSPHATIDYLGLYCEROL--PROLIPOPROTEIN DIACYLGLYCERYL TRANSFERASE"/>
    <property type="match status" value="1"/>
</dbReference>
<dbReference type="EMBL" id="AAUX01000001">
    <property type="protein sequence ID" value="EAV47704.1"/>
    <property type="molecule type" value="Genomic_DNA"/>
</dbReference>
<feature type="transmembrane region" description="Helical" evidence="7">
    <location>
        <begin position="229"/>
        <end position="253"/>
    </location>
</feature>
<gene>
    <name evidence="7" type="primary">lgt</name>
    <name evidence="8" type="ORF">MB2181_06485</name>
</gene>
<reference evidence="8 9" key="1">
    <citation type="submission" date="2006-11" db="EMBL/GenBank/DDBJ databases">
        <authorList>
            <person name="Giovannoni S."/>
            <person name="Vergin K."/>
            <person name="Ferriera S."/>
            <person name="Johnson J."/>
            <person name="Kravitz S."/>
            <person name="Beeson K."/>
            <person name="Sutton G."/>
            <person name="Rogers Y.-H."/>
            <person name="Friedman R."/>
            <person name="Frazier M."/>
            <person name="Venter J.C."/>
        </authorList>
    </citation>
    <scope>NUCLEOTIDE SEQUENCE [LARGE SCALE GENOMIC DNA]</scope>
    <source>
        <strain evidence="8 9">HTCC2181</strain>
    </source>
</reference>
<keyword evidence="5 7" id="KW-1133">Transmembrane helix</keyword>
<evidence type="ECO:0000256" key="1">
    <source>
        <dbReference type="ARBA" id="ARBA00007150"/>
    </source>
</evidence>
<keyword evidence="8" id="KW-0449">Lipoprotein</keyword>
<dbReference type="UniPathway" id="UPA00664"/>
<comment type="similarity">
    <text evidence="1 7">Belongs to the Lgt family.</text>
</comment>
<keyword evidence="8" id="KW-0328">Glycosyltransferase</keyword>
<name>A0P844_9PROT</name>
<feature type="transmembrane region" description="Helical" evidence="7">
    <location>
        <begin position="19"/>
        <end position="37"/>
    </location>
</feature>
<comment type="pathway">
    <text evidence="7">Protein modification; lipoprotein biosynthesis (diacylglyceryl transfer).</text>
</comment>
<dbReference type="PROSITE" id="PS01311">
    <property type="entry name" value="LGT"/>
    <property type="match status" value="1"/>
</dbReference>